<organism evidence="1 2">
    <name type="scientific">Arthrobacter gyeryongensis</name>
    <dbReference type="NCBI Taxonomy" id="1650592"/>
    <lineage>
        <taxon>Bacteria</taxon>
        <taxon>Bacillati</taxon>
        <taxon>Actinomycetota</taxon>
        <taxon>Actinomycetes</taxon>
        <taxon>Micrococcales</taxon>
        <taxon>Micrococcaceae</taxon>
        <taxon>Arthrobacter</taxon>
    </lineage>
</organism>
<dbReference type="Proteomes" id="UP001500200">
    <property type="component" value="Unassembled WGS sequence"/>
</dbReference>
<sequence>MPSAGGCHGLFHVALISLSAQDQQPIRKGCLQIVQGRTLAVFKLQPDLVLQDSKGPPVADSPFRMPFTLTLVLKTVEKSDVVAPNFCAGTVRTNSTPTVPGLGKCVHVTEIPSRQALQM</sequence>
<name>A0ABP9RXF2_9MICC</name>
<comment type="caution">
    <text evidence="1">The sequence shown here is derived from an EMBL/GenBank/DDBJ whole genome shotgun (WGS) entry which is preliminary data.</text>
</comment>
<proteinExistence type="predicted"/>
<gene>
    <name evidence="1" type="ORF">GCM10023346_00010</name>
</gene>
<evidence type="ECO:0000313" key="1">
    <source>
        <dbReference type="EMBL" id="GAA5188318.1"/>
    </source>
</evidence>
<keyword evidence="2" id="KW-1185">Reference proteome</keyword>
<dbReference type="EMBL" id="BAABKK010000001">
    <property type="protein sequence ID" value="GAA5188318.1"/>
    <property type="molecule type" value="Genomic_DNA"/>
</dbReference>
<accession>A0ABP9RXF2</accession>
<reference evidence="2" key="1">
    <citation type="journal article" date="2019" name="Int. J. Syst. Evol. Microbiol.">
        <title>The Global Catalogue of Microorganisms (GCM) 10K type strain sequencing project: providing services to taxonomists for standard genome sequencing and annotation.</title>
        <authorList>
            <consortium name="The Broad Institute Genomics Platform"/>
            <consortium name="The Broad Institute Genome Sequencing Center for Infectious Disease"/>
            <person name="Wu L."/>
            <person name="Ma J."/>
        </authorList>
    </citation>
    <scope>NUCLEOTIDE SEQUENCE [LARGE SCALE GENOMIC DNA]</scope>
    <source>
        <strain evidence="2">JCM 18514</strain>
    </source>
</reference>
<evidence type="ECO:0000313" key="2">
    <source>
        <dbReference type="Proteomes" id="UP001500200"/>
    </source>
</evidence>
<protein>
    <submittedName>
        <fullName evidence="1">Uncharacterized protein</fullName>
    </submittedName>
</protein>